<evidence type="ECO:0000256" key="5">
    <source>
        <dbReference type="ARBA" id="ARBA00022989"/>
    </source>
</evidence>
<comment type="caution">
    <text evidence="10">The sequence shown here is derived from an EMBL/GenBank/DDBJ whole genome shotgun (WGS) entry which is preliminary data.</text>
</comment>
<dbReference type="Pfam" id="PF07690">
    <property type="entry name" value="MFS_1"/>
    <property type="match status" value="1"/>
</dbReference>
<keyword evidence="11" id="KW-1185">Reference proteome</keyword>
<dbReference type="PROSITE" id="PS50850">
    <property type="entry name" value="MFS"/>
    <property type="match status" value="1"/>
</dbReference>
<evidence type="ECO:0000256" key="6">
    <source>
        <dbReference type="ARBA" id="ARBA00023136"/>
    </source>
</evidence>
<dbReference type="PANTHER" id="PTHR11662:SF79">
    <property type="entry name" value="NA[+]-DEPENDENT INORGANIC PHOSPHATE COTRANSPORTER, ISOFORM A"/>
    <property type="match status" value="1"/>
</dbReference>
<comment type="subcellular location">
    <subcellularLocation>
        <location evidence="1">Membrane</location>
        <topology evidence="1">Multi-pass membrane protein</topology>
    </subcellularLocation>
</comment>
<dbReference type="CDD" id="cd17318">
    <property type="entry name" value="MFS_SLC17"/>
    <property type="match status" value="1"/>
</dbReference>
<proteinExistence type="predicted"/>
<feature type="transmembrane region" description="Helical" evidence="8">
    <location>
        <begin position="20"/>
        <end position="47"/>
    </location>
</feature>
<keyword evidence="4" id="KW-0769">Symport</keyword>
<feature type="transmembrane region" description="Helical" evidence="8">
    <location>
        <begin position="283"/>
        <end position="308"/>
    </location>
</feature>
<dbReference type="GO" id="GO:0006820">
    <property type="term" value="P:monoatomic anion transport"/>
    <property type="evidence" value="ECO:0007669"/>
    <property type="project" value="TreeGrafter"/>
</dbReference>
<dbReference type="GO" id="GO:0016020">
    <property type="term" value="C:membrane"/>
    <property type="evidence" value="ECO:0007669"/>
    <property type="project" value="UniProtKB-SubCell"/>
</dbReference>
<dbReference type="PANTHER" id="PTHR11662">
    <property type="entry name" value="SOLUTE CARRIER FAMILY 17"/>
    <property type="match status" value="1"/>
</dbReference>
<dbReference type="Proteomes" id="UP001159042">
    <property type="component" value="Unassembled WGS sequence"/>
</dbReference>
<dbReference type="GO" id="GO:0015293">
    <property type="term" value="F:symporter activity"/>
    <property type="evidence" value="ECO:0007669"/>
    <property type="project" value="UniProtKB-KW"/>
</dbReference>
<feature type="region of interest" description="Disordered" evidence="7">
    <location>
        <begin position="481"/>
        <end position="503"/>
    </location>
</feature>
<protein>
    <recommendedName>
        <fullName evidence="9">Major facilitator superfamily (MFS) profile domain-containing protein</fullName>
    </recommendedName>
</protein>
<accession>A0AAV8VZU5</accession>
<feature type="transmembrane region" description="Helical" evidence="8">
    <location>
        <begin position="358"/>
        <end position="377"/>
    </location>
</feature>
<dbReference type="FunFam" id="1.20.1250.20:FF:000003">
    <property type="entry name" value="Solute carrier family 17 member 3"/>
    <property type="match status" value="1"/>
</dbReference>
<evidence type="ECO:0000259" key="9">
    <source>
        <dbReference type="PROSITE" id="PS50850"/>
    </source>
</evidence>
<feature type="transmembrane region" description="Helical" evidence="8">
    <location>
        <begin position="383"/>
        <end position="406"/>
    </location>
</feature>
<keyword evidence="6 8" id="KW-0472">Membrane</keyword>
<sequence length="516" mass="57572">MGKGEKLKNPKECCSARDVLWYLVFIGFAVNYMVRINLNIAIVSMVATRPKNNRISGNETLFQLNSKVPGDRTVATPPSLDAFLKFESRKFDWDEKQQGSILGSFFYLHWITQIPGGLLANRYGAKLVYGFSNYAGVLLCFFIPFCSYKGTAYLIGLRMLQGFLTGCAWPSMHSMTARWIPPNERSKFVTAYLGSSVGAALTYPICGFIIDRWGWELVFYVSGVMGTLWFLAWWALVYDSPVDHPRISDKEKEYIVASLGKSVAGVKQQAPVPWLKMTTNVTVLMNILAQWGGVWGLFTLMTHAPTYFKFIHGWNIRATGLLSGMPHLIRMLWAFLFSQLGDYLLRSNKMTRSNVRKLATAVCCIVQGVFMLGLAYSGCDYNAAIIFLTLAVASHGAVSTGPLASIVDISPNYASVILGFCNTIVALVGFLTPMVVGQLTFQNQTSGQWQKVFWIAAGFLFVSGISYVLFAKSELQSWNTPGKADEVPESEVMMKNNRDKEEESKVTLMYADVKEK</sequence>
<evidence type="ECO:0000256" key="8">
    <source>
        <dbReference type="SAM" id="Phobius"/>
    </source>
</evidence>
<name>A0AAV8VZU5_9CUCU</name>
<keyword evidence="5 8" id="KW-1133">Transmembrane helix</keyword>
<keyword evidence="3 8" id="KW-0812">Transmembrane</keyword>
<feature type="transmembrane region" description="Helical" evidence="8">
    <location>
        <begin position="452"/>
        <end position="470"/>
    </location>
</feature>
<feature type="domain" description="Major facilitator superfamily (MFS) profile" evidence="9">
    <location>
        <begin position="23"/>
        <end position="475"/>
    </location>
</feature>
<dbReference type="InterPro" id="IPR011701">
    <property type="entry name" value="MFS"/>
</dbReference>
<gene>
    <name evidence="10" type="ORF">NQ315_006402</name>
</gene>
<dbReference type="InterPro" id="IPR050382">
    <property type="entry name" value="MFS_Na/Anion_cotransporter"/>
</dbReference>
<dbReference type="InterPro" id="IPR036259">
    <property type="entry name" value="MFS_trans_sf"/>
</dbReference>
<evidence type="ECO:0000256" key="2">
    <source>
        <dbReference type="ARBA" id="ARBA00022448"/>
    </source>
</evidence>
<feature type="transmembrane region" description="Helical" evidence="8">
    <location>
        <begin position="127"/>
        <end position="145"/>
    </location>
</feature>
<feature type="transmembrane region" description="Helical" evidence="8">
    <location>
        <begin position="413"/>
        <end position="432"/>
    </location>
</feature>
<evidence type="ECO:0000256" key="4">
    <source>
        <dbReference type="ARBA" id="ARBA00022847"/>
    </source>
</evidence>
<dbReference type="AlphaFoldDB" id="A0AAV8VZU5"/>
<dbReference type="SUPFAM" id="SSF103473">
    <property type="entry name" value="MFS general substrate transporter"/>
    <property type="match status" value="1"/>
</dbReference>
<dbReference type="Gene3D" id="1.20.1250.20">
    <property type="entry name" value="MFS general substrate transporter like domains"/>
    <property type="match status" value="2"/>
</dbReference>
<evidence type="ECO:0000256" key="3">
    <source>
        <dbReference type="ARBA" id="ARBA00022692"/>
    </source>
</evidence>
<evidence type="ECO:0000256" key="1">
    <source>
        <dbReference type="ARBA" id="ARBA00004141"/>
    </source>
</evidence>
<organism evidence="10 11">
    <name type="scientific">Exocentrus adspersus</name>
    <dbReference type="NCBI Taxonomy" id="1586481"/>
    <lineage>
        <taxon>Eukaryota</taxon>
        <taxon>Metazoa</taxon>
        <taxon>Ecdysozoa</taxon>
        <taxon>Arthropoda</taxon>
        <taxon>Hexapoda</taxon>
        <taxon>Insecta</taxon>
        <taxon>Pterygota</taxon>
        <taxon>Neoptera</taxon>
        <taxon>Endopterygota</taxon>
        <taxon>Coleoptera</taxon>
        <taxon>Polyphaga</taxon>
        <taxon>Cucujiformia</taxon>
        <taxon>Chrysomeloidea</taxon>
        <taxon>Cerambycidae</taxon>
        <taxon>Lamiinae</taxon>
        <taxon>Acanthocinini</taxon>
        <taxon>Exocentrus</taxon>
    </lineage>
</organism>
<evidence type="ECO:0000256" key="7">
    <source>
        <dbReference type="SAM" id="MobiDB-lite"/>
    </source>
</evidence>
<evidence type="ECO:0000313" key="10">
    <source>
        <dbReference type="EMBL" id="KAJ8919873.1"/>
    </source>
</evidence>
<evidence type="ECO:0000313" key="11">
    <source>
        <dbReference type="Proteomes" id="UP001159042"/>
    </source>
</evidence>
<reference evidence="10 11" key="1">
    <citation type="journal article" date="2023" name="Insect Mol. Biol.">
        <title>Genome sequencing provides insights into the evolution of gene families encoding plant cell wall-degrading enzymes in longhorned beetles.</title>
        <authorList>
            <person name="Shin N.R."/>
            <person name="Okamura Y."/>
            <person name="Kirsch R."/>
            <person name="Pauchet Y."/>
        </authorList>
    </citation>
    <scope>NUCLEOTIDE SEQUENCE [LARGE SCALE GENOMIC DNA]</scope>
    <source>
        <strain evidence="10">EAD_L_NR</strain>
    </source>
</reference>
<dbReference type="InterPro" id="IPR020846">
    <property type="entry name" value="MFS_dom"/>
</dbReference>
<keyword evidence="2" id="KW-0813">Transport</keyword>
<feature type="transmembrane region" description="Helical" evidence="8">
    <location>
        <begin position="189"/>
        <end position="211"/>
    </location>
</feature>
<feature type="transmembrane region" description="Helical" evidence="8">
    <location>
        <begin position="217"/>
        <end position="238"/>
    </location>
</feature>
<dbReference type="EMBL" id="JANEYG010000016">
    <property type="protein sequence ID" value="KAJ8919873.1"/>
    <property type="molecule type" value="Genomic_DNA"/>
</dbReference>